<dbReference type="InterPro" id="IPR003960">
    <property type="entry name" value="ATPase_AAA_CS"/>
</dbReference>
<dbReference type="InterPro" id="IPR003959">
    <property type="entry name" value="ATPase_AAA_core"/>
</dbReference>
<dbReference type="EMBL" id="CP093443">
    <property type="protein sequence ID" value="UVI34821.1"/>
    <property type="molecule type" value="Genomic_DNA"/>
</dbReference>
<evidence type="ECO:0000256" key="2">
    <source>
        <dbReference type="ARBA" id="ARBA00022741"/>
    </source>
</evidence>
<evidence type="ECO:0000313" key="6">
    <source>
        <dbReference type="EMBL" id="UVI34821.1"/>
    </source>
</evidence>
<reference evidence="6" key="1">
    <citation type="submission" date="2022-03" db="EMBL/GenBank/DDBJ databases">
        <title>Brevibacterium spongiae sp. nov., isolated from marine sponge.</title>
        <authorList>
            <person name="Li Z."/>
            <person name="Zhang M."/>
        </authorList>
    </citation>
    <scope>NUCLEOTIDE SEQUENCE</scope>
    <source>
        <strain evidence="6">WHS-Z9</strain>
    </source>
</reference>
<accession>A0ABY5SP58</accession>
<protein>
    <submittedName>
        <fullName evidence="6">ATP-binding protein</fullName>
    </submittedName>
</protein>
<keyword evidence="7" id="KW-1185">Reference proteome</keyword>
<evidence type="ECO:0000259" key="5">
    <source>
        <dbReference type="SMART" id="SM00382"/>
    </source>
</evidence>
<evidence type="ECO:0000313" key="7">
    <source>
        <dbReference type="Proteomes" id="UP001064879"/>
    </source>
</evidence>
<dbReference type="SMART" id="SM00382">
    <property type="entry name" value="AAA"/>
    <property type="match status" value="1"/>
</dbReference>
<proteinExistence type="inferred from homology"/>
<evidence type="ECO:0000256" key="1">
    <source>
        <dbReference type="ARBA" id="ARBA00006914"/>
    </source>
</evidence>
<name>A0ABY5SP58_9MICO</name>
<dbReference type="CDD" id="cd19481">
    <property type="entry name" value="RecA-like_protease"/>
    <property type="match status" value="1"/>
</dbReference>
<sequence>MTRTRIRDFHDDDLDGIICLFEAAAAESADPGSGLPEAAASSAATLTEVALPGAAASPAPLLYPLSEVLAACQRNQAVIAVRDEEIVGAAVGRAAHGQGILVFFHVLESVRTDPEQGTRAEAGLLDALERRLMPLGLGKLSMLVPAGTSACDGLVANGFEARSGLKYVERHLPVQRRELDRLKTVGGRILPRHLWDGVSGMQEEKDMLEDRLVVPLAEPDLADHFGVVPPRAVMLFGPPGTGKTTFAKAVASRLDWPFVEVFPSRLSGEPGGVAAGLRSTFEQINELEHAVVFIDEVEEIASKRGGEPPSPTQGVTNELLKQVAEFRDREGRLLICATNFVRALDAAFLRHGRFDYVIPIGLPDATAREAIWSRYIPEHTVSGVDLAVLVNASDGLTPADIEYAARRASQEALASSLRQQQVDIASRTEVLSTDDYLEALRATRATVSEETAREFEEDVETIARL</sequence>
<evidence type="ECO:0000256" key="3">
    <source>
        <dbReference type="ARBA" id="ARBA00022840"/>
    </source>
</evidence>
<dbReference type="Proteomes" id="UP001064879">
    <property type="component" value="Chromosome"/>
</dbReference>
<dbReference type="SUPFAM" id="SSF52540">
    <property type="entry name" value="P-loop containing nucleoside triphosphate hydrolases"/>
    <property type="match status" value="1"/>
</dbReference>
<feature type="domain" description="AAA+ ATPase" evidence="5">
    <location>
        <begin position="229"/>
        <end position="364"/>
    </location>
</feature>
<dbReference type="PROSITE" id="PS00674">
    <property type="entry name" value="AAA"/>
    <property type="match status" value="1"/>
</dbReference>
<keyword evidence="2 4" id="KW-0547">Nucleotide-binding</keyword>
<dbReference type="InterPro" id="IPR027417">
    <property type="entry name" value="P-loop_NTPase"/>
</dbReference>
<organism evidence="6 7">
    <name type="scientific">Brevibacterium spongiae</name>
    <dbReference type="NCBI Taxonomy" id="2909672"/>
    <lineage>
        <taxon>Bacteria</taxon>
        <taxon>Bacillati</taxon>
        <taxon>Actinomycetota</taxon>
        <taxon>Actinomycetes</taxon>
        <taxon>Micrococcales</taxon>
        <taxon>Brevibacteriaceae</taxon>
        <taxon>Brevibacterium</taxon>
    </lineage>
</organism>
<dbReference type="Gene3D" id="1.10.8.60">
    <property type="match status" value="1"/>
</dbReference>
<dbReference type="Gene3D" id="3.40.50.300">
    <property type="entry name" value="P-loop containing nucleotide triphosphate hydrolases"/>
    <property type="match status" value="1"/>
</dbReference>
<keyword evidence="3 4" id="KW-0067">ATP-binding</keyword>
<dbReference type="Pfam" id="PF00004">
    <property type="entry name" value="AAA"/>
    <property type="match status" value="1"/>
</dbReference>
<dbReference type="RefSeq" id="WP_265417496.1">
    <property type="nucleotide sequence ID" value="NZ_CP093443.1"/>
</dbReference>
<dbReference type="GO" id="GO:0005524">
    <property type="term" value="F:ATP binding"/>
    <property type="evidence" value="ECO:0007669"/>
    <property type="project" value="UniProtKB-KW"/>
</dbReference>
<dbReference type="InterPro" id="IPR050221">
    <property type="entry name" value="26S_Proteasome_ATPase"/>
</dbReference>
<comment type="similarity">
    <text evidence="1 4">Belongs to the AAA ATPase family.</text>
</comment>
<dbReference type="PANTHER" id="PTHR23073">
    <property type="entry name" value="26S PROTEASOME REGULATORY SUBUNIT"/>
    <property type="match status" value="1"/>
</dbReference>
<evidence type="ECO:0000256" key="4">
    <source>
        <dbReference type="RuleBase" id="RU003651"/>
    </source>
</evidence>
<gene>
    <name evidence="6" type="ORF">L1F31_11875</name>
</gene>
<dbReference type="InterPro" id="IPR003593">
    <property type="entry name" value="AAA+_ATPase"/>
</dbReference>